<dbReference type="Pfam" id="PF12698">
    <property type="entry name" value="ABC2_membrane_3"/>
    <property type="match status" value="1"/>
</dbReference>
<dbReference type="PANTHER" id="PTHR43229">
    <property type="entry name" value="NODULATION PROTEIN J"/>
    <property type="match status" value="1"/>
</dbReference>
<accession>A0A1H1P4Y3</accession>
<evidence type="ECO:0000256" key="5">
    <source>
        <dbReference type="ARBA" id="ARBA00023251"/>
    </source>
</evidence>
<dbReference type="PIRSF" id="PIRSF006648">
    <property type="entry name" value="DrrB"/>
    <property type="match status" value="1"/>
</dbReference>
<dbReference type="InterPro" id="IPR000412">
    <property type="entry name" value="ABC_2_transport"/>
</dbReference>
<keyword evidence="3 6" id="KW-1133">Transmembrane helix</keyword>
<dbReference type="STRING" id="630515.SAMN04489812_0764"/>
<organism evidence="8 9">
    <name type="scientific">Microlunatus soli</name>
    <dbReference type="NCBI Taxonomy" id="630515"/>
    <lineage>
        <taxon>Bacteria</taxon>
        <taxon>Bacillati</taxon>
        <taxon>Actinomycetota</taxon>
        <taxon>Actinomycetes</taxon>
        <taxon>Propionibacteriales</taxon>
        <taxon>Propionibacteriaceae</taxon>
        <taxon>Microlunatus</taxon>
    </lineage>
</organism>
<name>A0A1H1P4Y3_9ACTN</name>
<reference evidence="8 9" key="1">
    <citation type="submission" date="2016-10" db="EMBL/GenBank/DDBJ databases">
        <authorList>
            <person name="de Groot N.N."/>
        </authorList>
    </citation>
    <scope>NUCLEOTIDE SEQUENCE [LARGE SCALE GENOMIC DNA]</scope>
    <source>
        <strain evidence="8 9">DSM 21800</strain>
    </source>
</reference>
<feature type="transmembrane region" description="Helical" evidence="6">
    <location>
        <begin position="87"/>
        <end position="106"/>
    </location>
</feature>
<feature type="transmembrane region" description="Helical" evidence="6">
    <location>
        <begin position="163"/>
        <end position="185"/>
    </location>
</feature>
<dbReference type="GO" id="GO:0046677">
    <property type="term" value="P:response to antibiotic"/>
    <property type="evidence" value="ECO:0007669"/>
    <property type="project" value="UniProtKB-KW"/>
</dbReference>
<evidence type="ECO:0000313" key="9">
    <source>
        <dbReference type="Proteomes" id="UP000199103"/>
    </source>
</evidence>
<evidence type="ECO:0000259" key="7">
    <source>
        <dbReference type="Pfam" id="PF12698"/>
    </source>
</evidence>
<feature type="domain" description="ABC-2 type transporter transmembrane" evidence="7">
    <location>
        <begin position="87"/>
        <end position="264"/>
    </location>
</feature>
<dbReference type="GO" id="GO:0140359">
    <property type="term" value="F:ABC-type transporter activity"/>
    <property type="evidence" value="ECO:0007669"/>
    <property type="project" value="InterPro"/>
</dbReference>
<feature type="transmembrane region" description="Helical" evidence="6">
    <location>
        <begin position="192"/>
        <end position="212"/>
    </location>
</feature>
<keyword evidence="2 6" id="KW-0812">Transmembrane</keyword>
<comment type="subcellular location">
    <subcellularLocation>
        <location evidence="1">Membrane</location>
        <topology evidence="1">Multi-pass membrane protein</topology>
    </subcellularLocation>
</comment>
<evidence type="ECO:0000256" key="1">
    <source>
        <dbReference type="ARBA" id="ARBA00004141"/>
    </source>
</evidence>
<dbReference type="InterPro" id="IPR051784">
    <property type="entry name" value="Nod_factor_ABC_transporter"/>
</dbReference>
<sequence length="272" mass="28207">MSGGQREPILRQAQDPAVVQDAGLDFTPAGGAAPAGRRVLAHGLTETKLLVRNGEQLLLALIIPVAILVAARFIGTRLLGDQLPASVLALAVWSSAFTSIAIATGFERRYGVLERLATTPLGRSGLLTGKAMAVVIIVLGQLVILTVVALLLGWHPAFTAPTVLLAVAAVVIAIIAFVAFALLLAGRLRAEATLALANVIYVILLVGGGLVIPAERFPGALAVVVRLLPTGALGEELRAAAAGTATGWPLLVLAIWAAVFILLARKAFRWVP</sequence>
<evidence type="ECO:0000313" key="8">
    <source>
        <dbReference type="EMBL" id="SDS06223.1"/>
    </source>
</evidence>
<dbReference type="EMBL" id="LT629772">
    <property type="protein sequence ID" value="SDS06223.1"/>
    <property type="molecule type" value="Genomic_DNA"/>
</dbReference>
<evidence type="ECO:0000256" key="6">
    <source>
        <dbReference type="SAM" id="Phobius"/>
    </source>
</evidence>
<keyword evidence="4 6" id="KW-0472">Membrane</keyword>
<proteinExistence type="predicted"/>
<dbReference type="InterPro" id="IPR013525">
    <property type="entry name" value="ABC2_TM"/>
</dbReference>
<dbReference type="GO" id="GO:0043190">
    <property type="term" value="C:ATP-binding cassette (ABC) transporter complex"/>
    <property type="evidence" value="ECO:0007669"/>
    <property type="project" value="InterPro"/>
</dbReference>
<feature type="transmembrane region" description="Helical" evidence="6">
    <location>
        <begin position="245"/>
        <end position="264"/>
    </location>
</feature>
<feature type="transmembrane region" description="Helical" evidence="6">
    <location>
        <begin position="57"/>
        <end position="75"/>
    </location>
</feature>
<evidence type="ECO:0000256" key="3">
    <source>
        <dbReference type="ARBA" id="ARBA00022989"/>
    </source>
</evidence>
<evidence type="ECO:0000256" key="2">
    <source>
        <dbReference type="ARBA" id="ARBA00022692"/>
    </source>
</evidence>
<protein>
    <submittedName>
        <fullName evidence="8">ABC-2 type transport system permease protein</fullName>
    </submittedName>
</protein>
<keyword evidence="9" id="KW-1185">Reference proteome</keyword>
<gene>
    <name evidence="8" type="ORF">SAMN04489812_0764</name>
</gene>
<dbReference type="Proteomes" id="UP000199103">
    <property type="component" value="Chromosome I"/>
</dbReference>
<dbReference type="OrthoDB" id="160207at2"/>
<keyword evidence="5" id="KW-0046">Antibiotic resistance</keyword>
<feature type="transmembrane region" description="Helical" evidence="6">
    <location>
        <begin position="127"/>
        <end position="151"/>
    </location>
</feature>
<dbReference type="PANTHER" id="PTHR43229:SF2">
    <property type="entry name" value="NODULATION PROTEIN J"/>
    <property type="match status" value="1"/>
</dbReference>
<evidence type="ECO:0000256" key="4">
    <source>
        <dbReference type="ARBA" id="ARBA00023136"/>
    </source>
</evidence>
<dbReference type="AlphaFoldDB" id="A0A1H1P4Y3"/>